<proteinExistence type="inferred from homology"/>
<evidence type="ECO:0000313" key="6">
    <source>
        <dbReference type="Proteomes" id="UP000182660"/>
    </source>
</evidence>
<gene>
    <name evidence="5" type="ORF">MT2528_3359</name>
</gene>
<dbReference type="Gene3D" id="3.40.50.880">
    <property type="match status" value="1"/>
</dbReference>
<dbReference type="InterPro" id="IPR029062">
    <property type="entry name" value="Class_I_gatase-like"/>
</dbReference>
<name>A0ABY1HGC7_9GAMM</name>
<keyword evidence="2" id="KW-0645">Protease</keyword>
<keyword evidence="3" id="KW-0378">Hydrolase</keyword>
<dbReference type="GeneID" id="61297186"/>
<keyword evidence="6" id="KW-1185">Reference proteome</keyword>
<organism evidence="5 6">
    <name type="scientific">Moritella viscosa</name>
    <dbReference type="NCBI Taxonomy" id="80854"/>
    <lineage>
        <taxon>Bacteria</taxon>
        <taxon>Pseudomonadati</taxon>
        <taxon>Pseudomonadota</taxon>
        <taxon>Gammaproteobacteria</taxon>
        <taxon>Alteromonadales</taxon>
        <taxon>Moritellaceae</taxon>
        <taxon>Moritella</taxon>
    </lineage>
</organism>
<comment type="caution">
    <text evidence="5">The sequence shown here is derived from an EMBL/GenBank/DDBJ whole genome shotgun (WGS) entry which is preliminary data.</text>
</comment>
<dbReference type="PANTHER" id="PTHR20842:SF0">
    <property type="entry name" value="ALPHA-ASPARTYL DIPEPTIDASE"/>
    <property type="match status" value="1"/>
</dbReference>
<dbReference type="Proteomes" id="UP000182660">
    <property type="component" value="Unassembled WGS sequence"/>
</dbReference>
<dbReference type="RefSeq" id="WP_075473037.1">
    <property type="nucleotide sequence ID" value="NZ_CAWQZC010000040.1"/>
</dbReference>
<protein>
    <submittedName>
        <fullName evidence="5">Peptidase S51 dipeptidase E</fullName>
    </submittedName>
</protein>
<comment type="similarity">
    <text evidence="1">Belongs to the peptidase S51 family.</text>
</comment>
<keyword evidence="4" id="KW-0720">Serine protease</keyword>
<dbReference type="Pfam" id="PF03575">
    <property type="entry name" value="Peptidase_S51"/>
    <property type="match status" value="1"/>
</dbReference>
<evidence type="ECO:0000313" key="5">
    <source>
        <dbReference type="EMBL" id="SGY97201.1"/>
    </source>
</evidence>
<evidence type="ECO:0000256" key="2">
    <source>
        <dbReference type="ARBA" id="ARBA00022670"/>
    </source>
</evidence>
<dbReference type="EMBL" id="FPLJ01000075">
    <property type="protein sequence ID" value="SGY97201.1"/>
    <property type="molecule type" value="Genomic_DNA"/>
</dbReference>
<evidence type="ECO:0000256" key="3">
    <source>
        <dbReference type="ARBA" id="ARBA00022801"/>
    </source>
</evidence>
<evidence type="ECO:0000256" key="1">
    <source>
        <dbReference type="ARBA" id="ARBA00006534"/>
    </source>
</evidence>
<evidence type="ECO:0000256" key="4">
    <source>
        <dbReference type="ARBA" id="ARBA00022825"/>
    </source>
</evidence>
<dbReference type="InterPro" id="IPR005320">
    <property type="entry name" value="Peptidase_S51"/>
</dbReference>
<sequence>MKRLFLTSSFTDVVELFVQSEKTELKGKTVTFIPTASIHEEVTFYVDTGKKVLQDLGLIIDVLEISTATKNEISSKLESNDFIYISGGNTFFLLKELRRTGADELIKEQINRGKPYIGESAGSVILSPNIEYVKEMDDFNAVADLVSFSSLSVIDFYPLPHYTNFPFQESTQKIMSNYMDAINLIPFSNAQVILVDGDKVELVSV</sequence>
<accession>A0ABY1HGC7</accession>
<dbReference type="PANTHER" id="PTHR20842">
    <property type="entry name" value="PROTEASE S51 ALPHA-ASPARTYL DIPEPTIDASE"/>
    <property type="match status" value="1"/>
</dbReference>
<reference evidence="5 6" key="1">
    <citation type="submission" date="2016-11" db="EMBL/GenBank/DDBJ databases">
        <authorList>
            <person name="Klemetsen T."/>
        </authorList>
    </citation>
    <scope>NUCLEOTIDE SEQUENCE [LARGE SCALE GENOMIC DNA]</scope>
    <source>
        <strain evidence="5">MT 2528</strain>
    </source>
</reference>
<dbReference type="SUPFAM" id="SSF52317">
    <property type="entry name" value="Class I glutamine amidotransferase-like"/>
    <property type="match status" value="1"/>
</dbReference>